<feature type="region of interest" description="Disordered" evidence="1">
    <location>
        <begin position="28"/>
        <end position="48"/>
    </location>
</feature>
<sequence length="48" mass="5157">MVSLLGVANADIWAVQCSFMGLPPNHKMDSAPSAPNLERCTSLHFPSD</sequence>
<dbReference type="Proteomes" id="UP000499080">
    <property type="component" value="Unassembled WGS sequence"/>
</dbReference>
<dbReference type="AlphaFoldDB" id="A0A4Y2BXB6"/>
<protein>
    <submittedName>
        <fullName evidence="2">Uncharacterized protein</fullName>
    </submittedName>
</protein>
<feature type="non-terminal residue" evidence="2">
    <location>
        <position position="48"/>
    </location>
</feature>
<evidence type="ECO:0000256" key="1">
    <source>
        <dbReference type="SAM" id="MobiDB-lite"/>
    </source>
</evidence>
<organism evidence="2 3">
    <name type="scientific">Araneus ventricosus</name>
    <name type="common">Orbweaver spider</name>
    <name type="synonym">Epeira ventricosa</name>
    <dbReference type="NCBI Taxonomy" id="182803"/>
    <lineage>
        <taxon>Eukaryota</taxon>
        <taxon>Metazoa</taxon>
        <taxon>Ecdysozoa</taxon>
        <taxon>Arthropoda</taxon>
        <taxon>Chelicerata</taxon>
        <taxon>Arachnida</taxon>
        <taxon>Araneae</taxon>
        <taxon>Araneomorphae</taxon>
        <taxon>Entelegynae</taxon>
        <taxon>Araneoidea</taxon>
        <taxon>Araneidae</taxon>
        <taxon>Araneus</taxon>
    </lineage>
</organism>
<gene>
    <name evidence="2" type="ORF">AVEN_84304_1</name>
</gene>
<reference evidence="2 3" key="1">
    <citation type="journal article" date="2019" name="Sci. Rep.">
        <title>Orb-weaving spider Araneus ventricosus genome elucidates the spidroin gene catalogue.</title>
        <authorList>
            <person name="Kono N."/>
            <person name="Nakamura H."/>
            <person name="Ohtoshi R."/>
            <person name="Moran D.A.P."/>
            <person name="Shinohara A."/>
            <person name="Yoshida Y."/>
            <person name="Fujiwara M."/>
            <person name="Mori M."/>
            <person name="Tomita M."/>
            <person name="Arakawa K."/>
        </authorList>
    </citation>
    <scope>NUCLEOTIDE SEQUENCE [LARGE SCALE GENOMIC DNA]</scope>
</reference>
<proteinExistence type="predicted"/>
<evidence type="ECO:0000313" key="2">
    <source>
        <dbReference type="EMBL" id="GBL96850.1"/>
    </source>
</evidence>
<keyword evidence="3" id="KW-1185">Reference proteome</keyword>
<accession>A0A4Y2BXB6</accession>
<name>A0A4Y2BXB6_ARAVE</name>
<evidence type="ECO:0000313" key="3">
    <source>
        <dbReference type="Proteomes" id="UP000499080"/>
    </source>
</evidence>
<comment type="caution">
    <text evidence="2">The sequence shown here is derived from an EMBL/GenBank/DDBJ whole genome shotgun (WGS) entry which is preliminary data.</text>
</comment>
<dbReference type="EMBL" id="BGPR01084781">
    <property type="protein sequence ID" value="GBL96850.1"/>
    <property type="molecule type" value="Genomic_DNA"/>
</dbReference>